<organism evidence="7 8">
    <name type="scientific">Oceanobacillus longus</name>
    <dbReference type="NCBI Taxonomy" id="930120"/>
    <lineage>
        <taxon>Bacteria</taxon>
        <taxon>Bacillati</taxon>
        <taxon>Bacillota</taxon>
        <taxon>Bacilli</taxon>
        <taxon>Bacillales</taxon>
        <taxon>Bacillaceae</taxon>
        <taxon>Oceanobacillus</taxon>
    </lineage>
</organism>
<keyword evidence="6" id="KW-0173">Coenzyme A biosynthesis</keyword>
<dbReference type="Gene3D" id="3.30.420.40">
    <property type="match status" value="1"/>
</dbReference>
<reference evidence="8" key="1">
    <citation type="journal article" date="2019" name="Int. J. Syst. Evol. Microbiol.">
        <title>The Global Catalogue of Microorganisms (GCM) 10K type strain sequencing project: providing services to taxonomists for standard genome sequencing and annotation.</title>
        <authorList>
            <consortium name="The Broad Institute Genomics Platform"/>
            <consortium name="The Broad Institute Genome Sequencing Center for Infectious Disease"/>
            <person name="Wu L."/>
            <person name="Ma J."/>
        </authorList>
    </citation>
    <scope>NUCLEOTIDE SEQUENCE [LARGE SCALE GENOMIC DNA]</scope>
    <source>
        <strain evidence="8">IBRC-M 10703</strain>
    </source>
</reference>
<evidence type="ECO:0000256" key="2">
    <source>
        <dbReference type="ARBA" id="ARBA00022679"/>
    </source>
</evidence>
<evidence type="ECO:0000256" key="1">
    <source>
        <dbReference type="ARBA" id="ARBA00022490"/>
    </source>
</evidence>
<dbReference type="EMBL" id="JBHSAO010000004">
    <property type="protein sequence ID" value="MFC4023524.1"/>
    <property type="molecule type" value="Genomic_DNA"/>
</dbReference>
<dbReference type="CDD" id="cd24085">
    <property type="entry name" value="ASKHA_NBD_PanK-II_bac"/>
    <property type="match status" value="1"/>
</dbReference>
<evidence type="ECO:0000256" key="5">
    <source>
        <dbReference type="ARBA" id="ARBA00022840"/>
    </source>
</evidence>
<keyword evidence="1" id="KW-0963">Cytoplasm</keyword>
<keyword evidence="4 7" id="KW-0418">Kinase</keyword>
<keyword evidence="5" id="KW-0067">ATP-binding</keyword>
<dbReference type="NCBIfam" id="NF009842">
    <property type="entry name" value="PRK13317.1"/>
    <property type="match status" value="1"/>
</dbReference>
<dbReference type="PIRSF" id="PIRSF036940">
    <property type="entry name" value="PanK_bac_aCoA"/>
    <property type="match status" value="1"/>
</dbReference>
<dbReference type="Proteomes" id="UP001595772">
    <property type="component" value="Unassembled WGS sequence"/>
</dbReference>
<protein>
    <submittedName>
        <fullName evidence="7">Type II pantothenate kinase</fullName>
        <ecNumber evidence="7">2.7.1.33</ecNumber>
    </submittedName>
</protein>
<dbReference type="PANTHER" id="PTHR12280">
    <property type="entry name" value="PANTOTHENATE KINASE"/>
    <property type="match status" value="1"/>
</dbReference>
<sequence>MRRIGIDAGGSLIKLAYEESGRLHVKTYPNQDREQLLQWLTSVAPDATLHVTGGKSGYLAMTATQRTRYVDEFQAIIEGTRYLLDQEKHSPSNEYIIVSIGTGTSIFHVTPTHYERLSGSGIGGGTFMGLGSLITGEKDFFKLVELAAKGDHKNSDLLVKDIYAPDEAPLFGDLTAANFGKAHDNDSATTEDHMTALIQLIGETIILLAGQAAIAKNTQKIVFVGSTLDRNKALQDVLSSFQDRMAYVPVFLSRGPYAGAIGSLLL</sequence>
<evidence type="ECO:0000256" key="4">
    <source>
        <dbReference type="ARBA" id="ARBA00022777"/>
    </source>
</evidence>
<name>A0ABV8GUH8_9BACI</name>
<evidence type="ECO:0000256" key="6">
    <source>
        <dbReference type="ARBA" id="ARBA00022993"/>
    </source>
</evidence>
<accession>A0ABV8GUH8</accession>
<proteinExistence type="predicted"/>
<dbReference type="GO" id="GO:0004594">
    <property type="term" value="F:pantothenate kinase activity"/>
    <property type="evidence" value="ECO:0007669"/>
    <property type="project" value="UniProtKB-EC"/>
</dbReference>
<keyword evidence="2 7" id="KW-0808">Transferase</keyword>
<dbReference type="PANTHER" id="PTHR12280:SF20">
    <property type="entry name" value="4'-PHOSPHOPANTETHEINE PHOSPHATASE"/>
    <property type="match status" value="1"/>
</dbReference>
<dbReference type="RefSeq" id="WP_379496032.1">
    <property type="nucleotide sequence ID" value="NZ_JBHSAO010000004.1"/>
</dbReference>
<dbReference type="EC" id="2.7.1.33" evidence="7"/>
<evidence type="ECO:0000313" key="8">
    <source>
        <dbReference type="Proteomes" id="UP001595772"/>
    </source>
</evidence>
<keyword evidence="3" id="KW-0547">Nucleotide-binding</keyword>
<comment type="caution">
    <text evidence="7">The sequence shown here is derived from an EMBL/GenBank/DDBJ whole genome shotgun (WGS) entry which is preliminary data.</text>
</comment>
<gene>
    <name evidence="7" type="primary">coaW</name>
    <name evidence="7" type="ORF">ACFOUV_06780</name>
</gene>
<evidence type="ECO:0000256" key="3">
    <source>
        <dbReference type="ARBA" id="ARBA00022741"/>
    </source>
</evidence>
<keyword evidence="8" id="KW-1185">Reference proteome</keyword>
<dbReference type="InterPro" id="IPR011602">
    <property type="entry name" value="Type_II_PanK_bac"/>
</dbReference>
<dbReference type="Pfam" id="PF03630">
    <property type="entry name" value="Fumble"/>
    <property type="match status" value="1"/>
</dbReference>
<dbReference type="InterPro" id="IPR004567">
    <property type="entry name" value="Type_II_PanK"/>
</dbReference>
<dbReference type="SUPFAM" id="SSF53067">
    <property type="entry name" value="Actin-like ATPase domain"/>
    <property type="match status" value="2"/>
</dbReference>
<dbReference type="InterPro" id="IPR043129">
    <property type="entry name" value="ATPase_NBD"/>
</dbReference>
<evidence type="ECO:0000313" key="7">
    <source>
        <dbReference type="EMBL" id="MFC4023524.1"/>
    </source>
</evidence>